<dbReference type="OrthoDB" id="1363133at2759"/>
<evidence type="ECO:0008006" key="7">
    <source>
        <dbReference type="Google" id="ProtNLM"/>
    </source>
</evidence>
<evidence type="ECO:0000313" key="5">
    <source>
        <dbReference type="EMBL" id="GFS33700.1"/>
    </source>
</evidence>
<gene>
    <name evidence="5" type="ORF">Acr_00g0030140</name>
</gene>
<evidence type="ECO:0000256" key="3">
    <source>
        <dbReference type="ARBA" id="ARBA00023163"/>
    </source>
</evidence>
<organism evidence="5 6">
    <name type="scientific">Actinidia rufa</name>
    <dbReference type="NCBI Taxonomy" id="165716"/>
    <lineage>
        <taxon>Eukaryota</taxon>
        <taxon>Viridiplantae</taxon>
        <taxon>Streptophyta</taxon>
        <taxon>Embryophyta</taxon>
        <taxon>Tracheophyta</taxon>
        <taxon>Spermatophyta</taxon>
        <taxon>Magnoliopsida</taxon>
        <taxon>eudicotyledons</taxon>
        <taxon>Gunneridae</taxon>
        <taxon>Pentapetalae</taxon>
        <taxon>asterids</taxon>
        <taxon>Ericales</taxon>
        <taxon>Actinidiaceae</taxon>
        <taxon>Actinidia</taxon>
    </lineage>
</organism>
<dbReference type="GO" id="GO:0006355">
    <property type="term" value="P:regulation of DNA-templated transcription"/>
    <property type="evidence" value="ECO:0007669"/>
    <property type="project" value="InterPro"/>
</dbReference>
<dbReference type="InterPro" id="IPR044660">
    <property type="entry name" value="IBH1-like"/>
</dbReference>
<reference evidence="6" key="1">
    <citation type="submission" date="2019-07" db="EMBL/GenBank/DDBJ databases">
        <title>De Novo Assembly of kiwifruit Actinidia rufa.</title>
        <authorList>
            <person name="Sugita-Konishi S."/>
            <person name="Sato K."/>
            <person name="Mori E."/>
            <person name="Abe Y."/>
            <person name="Kisaki G."/>
            <person name="Hamano K."/>
            <person name="Suezawa K."/>
            <person name="Otani M."/>
            <person name="Fukuda T."/>
            <person name="Manabe T."/>
            <person name="Gomi K."/>
            <person name="Tabuchi M."/>
            <person name="Akimitsu K."/>
            <person name="Kataoka I."/>
        </authorList>
    </citation>
    <scope>NUCLEOTIDE SEQUENCE [LARGE SCALE GENOMIC DNA]</scope>
    <source>
        <strain evidence="6">cv. Fuchu</strain>
    </source>
</reference>
<dbReference type="InterPro" id="IPR044549">
    <property type="entry name" value="bHLH_AtIBH1-like"/>
</dbReference>
<evidence type="ECO:0000313" key="6">
    <source>
        <dbReference type="Proteomes" id="UP000585474"/>
    </source>
</evidence>
<protein>
    <recommendedName>
        <fullName evidence="7">Basic helix-loop-helix (BHLH) DNA-binding superfamily protein</fullName>
    </recommendedName>
</protein>
<dbReference type="PANTHER" id="PTHR33124:SF9">
    <property type="entry name" value="TRANSCRIPTION FACTOR"/>
    <property type="match status" value="1"/>
</dbReference>
<evidence type="ECO:0000256" key="4">
    <source>
        <dbReference type="ARBA" id="ARBA00023242"/>
    </source>
</evidence>
<dbReference type="EMBL" id="BJWL01000194">
    <property type="protein sequence ID" value="GFS33700.1"/>
    <property type="molecule type" value="Genomic_DNA"/>
</dbReference>
<evidence type="ECO:0000256" key="1">
    <source>
        <dbReference type="ARBA" id="ARBA00004123"/>
    </source>
</evidence>
<sequence length="90" mass="10579">MESKSHVRGKKRKMRLHLIRNREAIQRKVKQLKRLIPRGHEMENAETLYQKTANYISLLQWQVIVLENVTALYAARIPKQSSLAPTKDTK</sequence>
<dbReference type="Proteomes" id="UP000585474">
    <property type="component" value="Unassembled WGS sequence"/>
</dbReference>
<comment type="caution">
    <text evidence="5">The sequence shown here is derived from an EMBL/GenBank/DDBJ whole genome shotgun (WGS) entry which is preliminary data.</text>
</comment>
<keyword evidence="2" id="KW-0805">Transcription regulation</keyword>
<comment type="subcellular location">
    <subcellularLocation>
        <location evidence="1">Nucleus</location>
    </subcellularLocation>
</comment>
<evidence type="ECO:0000256" key="2">
    <source>
        <dbReference type="ARBA" id="ARBA00023015"/>
    </source>
</evidence>
<keyword evidence="3" id="KW-0804">Transcription</keyword>
<keyword evidence="6" id="KW-1185">Reference proteome</keyword>
<keyword evidence="4" id="KW-0539">Nucleus</keyword>
<name>A0A7J0DET6_9ERIC</name>
<dbReference type="AlphaFoldDB" id="A0A7J0DET6"/>
<proteinExistence type="predicted"/>
<dbReference type="CDD" id="cd11444">
    <property type="entry name" value="bHLH_AtIBH1_like"/>
    <property type="match status" value="1"/>
</dbReference>
<dbReference type="PANTHER" id="PTHR33124">
    <property type="entry name" value="TRANSCRIPTION FACTOR IBH1-LIKE 1"/>
    <property type="match status" value="1"/>
</dbReference>
<dbReference type="GO" id="GO:0005634">
    <property type="term" value="C:nucleus"/>
    <property type="evidence" value="ECO:0007669"/>
    <property type="project" value="UniProtKB-SubCell"/>
</dbReference>
<accession>A0A7J0DET6</accession>